<dbReference type="EMBL" id="QGKX02001290">
    <property type="protein sequence ID" value="KAF3541059.1"/>
    <property type="molecule type" value="Genomic_DNA"/>
</dbReference>
<name>A0A8S9QEG6_BRACR</name>
<proteinExistence type="predicted"/>
<reference evidence="1" key="1">
    <citation type="submission" date="2019-12" db="EMBL/GenBank/DDBJ databases">
        <title>Genome sequencing and annotation of Brassica cretica.</title>
        <authorList>
            <person name="Studholme D.J."/>
            <person name="Sarris P."/>
        </authorList>
    </citation>
    <scope>NUCLEOTIDE SEQUENCE</scope>
    <source>
        <strain evidence="1">PFS-109/04</strain>
        <tissue evidence="1">Leaf</tissue>
    </source>
</reference>
<organism evidence="1 2">
    <name type="scientific">Brassica cretica</name>
    <name type="common">Mustard</name>
    <dbReference type="NCBI Taxonomy" id="69181"/>
    <lineage>
        <taxon>Eukaryota</taxon>
        <taxon>Viridiplantae</taxon>
        <taxon>Streptophyta</taxon>
        <taxon>Embryophyta</taxon>
        <taxon>Tracheophyta</taxon>
        <taxon>Spermatophyta</taxon>
        <taxon>Magnoliopsida</taxon>
        <taxon>eudicotyledons</taxon>
        <taxon>Gunneridae</taxon>
        <taxon>Pentapetalae</taxon>
        <taxon>rosids</taxon>
        <taxon>malvids</taxon>
        <taxon>Brassicales</taxon>
        <taxon>Brassicaceae</taxon>
        <taxon>Brassiceae</taxon>
        <taxon>Brassica</taxon>
    </lineage>
</organism>
<gene>
    <name evidence="1" type="ORF">F2Q69_00022873</name>
</gene>
<evidence type="ECO:0000313" key="2">
    <source>
        <dbReference type="Proteomes" id="UP000712600"/>
    </source>
</evidence>
<dbReference type="Proteomes" id="UP000712600">
    <property type="component" value="Unassembled WGS sequence"/>
</dbReference>
<comment type="caution">
    <text evidence="1">The sequence shown here is derived from an EMBL/GenBank/DDBJ whole genome shotgun (WGS) entry which is preliminary data.</text>
</comment>
<evidence type="ECO:0000313" key="1">
    <source>
        <dbReference type="EMBL" id="KAF3541059.1"/>
    </source>
</evidence>
<accession>A0A8S9QEG6</accession>
<sequence length="130" mass="14175">MAQTEVKLGASSLSLGQLTGADGLAHLAGDSWWPAHLSLAECSGPDQCGWGRAVTRPCRRLMWDDGAVFSQDEPGLGQGQGSWFSMEETANGAVGRLWTVLGEKVQEDKWHHFGQSLATDRPRSYRFLSL</sequence>
<protein>
    <submittedName>
        <fullName evidence="1">Uncharacterized protein</fullName>
    </submittedName>
</protein>
<dbReference type="AlphaFoldDB" id="A0A8S9QEG6"/>